<evidence type="ECO:0000259" key="10">
    <source>
        <dbReference type="PROSITE" id="PS01180"/>
    </source>
</evidence>
<dbReference type="Pfam" id="PF00058">
    <property type="entry name" value="Ldl_recept_b"/>
    <property type="match status" value="3"/>
</dbReference>
<dbReference type="PROSITE" id="PS01180">
    <property type="entry name" value="CUB"/>
    <property type="match status" value="1"/>
</dbReference>
<dbReference type="EMBL" id="JACVVK020000228">
    <property type="protein sequence ID" value="KAK7483358.1"/>
    <property type="molecule type" value="Genomic_DNA"/>
</dbReference>
<keyword evidence="4" id="KW-1015">Disulfide bond</keyword>
<gene>
    <name evidence="11" type="ORF">BaRGS_00025418</name>
</gene>
<evidence type="ECO:0000256" key="9">
    <source>
        <dbReference type="SAM" id="Phobius"/>
    </source>
</evidence>
<dbReference type="CDD" id="cd00041">
    <property type="entry name" value="CUB"/>
    <property type="match status" value="1"/>
</dbReference>
<evidence type="ECO:0000313" key="11">
    <source>
        <dbReference type="EMBL" id="KAK7483358.1"/>
    </source>
</evidence>
<evidence type="ECO:0000256" key="7">
    <source>
        <dbReference type="PROSITE-ProRule" id="PRU00461"/>
    </source>
</evidence>
<organism evidence="11 12">
    <name type="scientific">Batillaria attramentaria</name>
    <dbReference type="NCBI Taxonomy" id="370345"/>
    <lineage>
        <taxon>Eukaryota</taxon>
        <taxon>Metazoa</taxon>
        <taxon>Spiralia</taxon>
        <taxon>Lophotrochozoa</taxon>
        <taxon>Mollusca</taxon>
        <taxon>Gastropoda</taxon>
        <taxon>Caenogastropoda</taxon>
        <taxon>Sorbeoconcha</taxon>
        <taxon>Cerithioidea</taxon>
        <taxon>Batillariidae</taxon>
        <taxon>Batillaria</taxon>
    </lineage>
</organism>
<dbReference type="Pfam" id="PF00431">
    <property type="entry name" value="CUB"/>
    <property type="match status" value="1"/>
</dbReference>
<dbReference type="InterPro" id="IPR000859">
    <property type="entry name" value="CUB_dom"/>
</dbReference>
<keyword evidence="9" id="KW-0472">Membrane</keyword>
<dbReference type="InterPro" id="IPR035914">
    <property type="entry name" value="Sperma_CUB_dom_sf"/>
</dbReference>
<evidence type="ECO:0000256" key="4">
    <source>
        <dbReference type="ARBA" id="ARBA00023157"/>
    </source>
</evidence>
<dbReference type="PROSITE" id="PS51120">
    <property type="entry name" value="LDLRB"/>
    <property type="match status" value="4"/>
</dbReference>
<comment type="caution">
    <text evidence="11">The sequence shown here is derived from an EMBL/GenBank/DDBJ whole genome shotgun (WGS) entry which is preliminary data.</text>
</comment>
<comment type="caution">
    <text evidence="6">Lacks conserved residue(s) required for the propagation of feature annotation.</text>
</comment>
<feature type="transmembrane region" description="Helical" evidence="9">
    <location>
        <begin position="651"/>
        <end position="678"/>
    </location>
</feature>
<dbReference type="AlphaFoldDB" id="A0ABD0K8F1"/>
<feature type="compositionally biased region" description="Basic and acidic residues" evidence="8">
    <location>
        <begin position="753"/>
        <end position="786"/>
    </location>
</feature>
<sequence>MTTEPGCKLQGCRTVSTLSSFARRARRSSLGGGGGAKHCRHFLRVDSTHQACGGTLTAQNGTLQSPGFPSNYSTNQNCVWVIRRPEGERITLTIEHFDLQGGTGCQNDFLEIRDGDSETSPTMAHVCDSSPPDPRRSFQNSMWIRFRSDGSVTGTGFNASYTSGVHKDEFFLITSSSRKIFRMDVETRSNIFIRIPNVYLPIAVDYDPVQGRLYWTDVALKQILSAYLNGTDFTTIRVFNPSSVPDGLAVDPLSRLLFYTDAGNDVIGMMTMSGASHKTIINTNLDQPRAIVLDTMNGVMFWTDWGEPAKIERANYDGSDRRTLHSYFLALPNGLAVDLQNNLLYWVDAGTDLVECSDLDGNNRKQIFALRGHHLFGLTYHGDELFVTDWTGAGAGTNKSYLHRLKTDGSTGKTFGSVPGRLNDIHIYVEDGWQRGPNGCGSNNGGCQYFCIPTPGNASKCECPDPPTDCSDAPFDTDGTKGMTLTCDPDDPRVTSSVTWSVTCELHEGRKCVWKPQPPEDDGKMVTCEITYTDGQRGVDPPTAPPAIHGYKVGDSLQAGENLVMTCLVRGGKPLVTSVNFFCPGHLDESDIRGDSEVQSLLQIGLAAEDDGINCICTAEWKRPEMYVLSATRKLAVRASQSAPLEGSLNIGVIVGGSLGGVGFLTVIVVFIIVIIIWRRGRGKYEHPTRPVQEVELNPYARLGQPYYHGNRDPAGLENPAKEEDRLSNVYAEIEDEEDDKGGKPVDYLHPVKPADDYLHPVKPADDYLHPVKPADDYLHPTKPADDYQPCSSTGVGSYPANPPSDHVHPSKPPSDYLHPSSKPPNDYLHPSKPPGDYLHPSKPPSDYLHPSKPPNDYLHPSKPPNDYLHPSKPPSDYLHPSKPPSDYLHPSKPPSDYLHPSKPPSDYLHPSKPSSDYLHPSKPPSDYLHPSNPSSDYLHPAKP</sequence>
<dbReference type="PANTHER" id="PTHR46513">
    <property type="entry name" value="VITELLOGENIN RECEPTOR-LIKE PROTEIN-RELATED-RELATED"/>
    <property type="match status" value="1"/>
</dbReference>
<evidence type="ECO:0000256" key="5">
    <source>
        <dbReference type="ARBA" id="ARBA00023180"/>
    </source>
</evidence>
<evidence type="ECO:0000313" key="12">
    <source>
        <dbReference type="Proteomes" id="UP001519460"/>
    </source>
</evidence>
<evidence type="ECO:0000256" key="1">
    <source>
        <dbReference type="ARBA" id="ARBA00022536"/>
    </source>
</evidence>
<evidence type="ECO:0000256" key="8">
    <source>
        <dbReference type="SAM" id="MobiDB-lite"/>
    </source>
</evidence>
<feature type="repeat" description="LDL-receptor class B" evidence="7">
    <location>
        <begin position="255"/>
        <end position="297"/>
    </location>
</feature>
<dbReference type="Proteomes" id="UP001519460">
    <property type="component" value="Unassembled WGS sequence"/>
</dbReference>
<dbReference type="InterPro" id="IPR000033">
    <property type="entry name" value="LDLR_classB_rpt"/>
</dbReference>
<keyword evidence="3" id="KW-0677">Repeat</keyword>
<keyword evidence="12" id="KW-1185">Reference proteome</keyword>
<dbReference type="FunFam" id="2.60.120.290:FF:000013">
    <property type="entry name" value="Membrane frizzled-related protein"/>
    <property type="match status" value="1"/>
</dbReference>
<keyword evidence="2" id="KW-0732">Signal</keyword>
<reference evidence="11 12" key="1">
    <citation type="journal article" date="2023" name="Sci. Data">
        <title>Genome assembly of the Korean intertidal mud-creeper Batillaria attramentaria.</title>
        <authorList>
            <person name="Patra A.K."/>
            <person name="Ho P.T."/>
            <person name="Jun S."/>
            <person name="Lee S.J."/>
            <person name="Kim Y."/>
            <person name="Won Y.J."/>
        </authorList>
    </citation>
    <scope>NUCLEOTIDE SEQUENCE [LARGE SCALE GENOMIC DNA]</scope>
    <source>
        <strain evidence="11">Wonlab-2016</strain>
    </source>
</reference>
<keyword evidence="9" id="KW-0812">Transmembrane</keyword>
<feature type="domain" description="CUB" evidence="10">
    <location>
        <begin position="52"/>
        <end position="164"/>
    </location>
</feature>
<dbReference type="SMART" id="SM00042">
    <property type="entry name" value="CUB"/>
    <property type="match status" value="1"/>
</dbReference>
<keyword evidence="9" id="KW-1133">Transmembrane helix</keyword>
<protein>
    <recommendedName>
        <fullName evidence="10">CUB domain-containing protein</fullName>
    </recommendedName>
</protein>
<name>A0ABD0K8F1_9CAEN</name>
<feature type="region of interest" description="Disordered" evidence="8">
    <location>
        <begin position="734"/>
        <end position="944"/>
    </location>
</feature>
<dbReference type="SUPFAM" id="SSF63825">
    <property type="entry name" value="YWTD domain"/>
    <property type="match status" value="1"/>
</dbReference>
<feature type="repeat" description="LDL-receptor class B" evidence="7">
    <location>
        <begin position="298"/>
        <end position="341"/>
    </location>
</feature>
<dbReference type="SUPFAM" id="SSF49854">
    <property type="entry name" value="Spermadhesin, CUB domain"/>
    <property type="match status" value="1"/>
</dbReference>
<dbReference type="PANTHER" id="PTHR46513:SF13">
    <property type="entry name" value="EGF-LIKE DOMAIN-CONTAINING PROTEIN"/>
    <property type="match status" value="1"/>
</dbReference>
<dbReference type="InterPro" id="IPR011042">
    <property type="entry name" value="6-blade_b-propeller_TolB-like"/>
</dbReference>
<keyword evidence="5" id="KW-0325">Glycoprotein</keyword>
<dbReference type="SMART" id="SM00135">
    <property type="entry name" value="LY"/>
    <property type="match status" value="5"/>
</dbReference>
<evidence type="ECO:0000256" key="3">
    <source>
        <dbReference type="ARBA" id="ARBA00022737"/>
    </source>
</evidence>
<feature type="repeat" description="LDL-receptor class B" evidence="7">
    <location>
        <begin position="211"/>
        <end position="254"/>
    </location>
</feature>
<dbReference type="Gene3D" id="2.120.10.30">
    <property type="entry name" value="TolB, C-terminal domain"/>
    <property type="match status" value="1"/>
</dbReference>
<dbReference type="Gene3D" id="2.60.120.290">
    <property type="entry name" value="Spermadhesin, CUB domain"/>
    <property type="match status" value="1"/>
</dbReference>
<proteinExistence type="predicted"/>
<dbReference type="InterPro" id="IPR050778">
    <property type="entry name" value="Cueball_EGF_LRP_Nidogen"/>
</dbReference>
<evidence type="ECO:0000256" key="2">
    <source>
        <dbReference type="ARBA" id="ARBA00022729"/>
    </source>
</evidence>
<accession>A0ABD0K8F1</accession>
<keyword evidence="1" id="KW-0245">EGF-like domain</keyword>
<feature type="repeat" description="LDL-receptor class B" evidence="7">
    <location>
        <begin position="342"/>
        <end position="384"/>
    </location>
</feature>
<dbReference type="FunFam" id="2.120.10.30:FF:000241">
    <property type="entry name" value="Low-density lipoprotein receptor-related protein 6"/>
    <property type="match status" value="1"/>
</dbReference>
<evidence type="ECO:0000256" key="6">
    <source>
        <dbReference type="PROSITE-ProRule" id="PRU00059"/>
    </source>
</evidence>